<organism evidence="2 3">
    <name type="scientific">Nakamurella endophytica</name>
    <dbReference type="NCBI Taxonomy" id="1748367"/>
    <lineage>
        <taxon>Bacteria</taxon>
        <taxon>Bacillati</taxon>
        <taxon>Actinomycetota</taxon>
        <taxon>Actinomycetes</taxon>
        <taxon>Nakamurellales</taxon>
        <taxon>Nakamurellaceae</taxon>
        <taxon>Nakamurella</taxon>
    </lineage>
</organism>
<keyword evidence="3" id="KW-1185">Reference proteome</keyword>
<dbReference type="RefSeq" id="WP_188940377.1">
    <property type="nucleotide sequence ID" value="NZ_BMNA01000002.1"/>
</dbReference>
<accession>A0A917WBL7</accession>
<sequence>MLLTVSAAPPGSAPEADGPTAPGIVGEYCEAGSGRRVLVARPGEQPALWAAYLDGALRSYRSHGVESVIEYPAVRDGRSTSLFVTAVEPDGRVVAGLRAHGPLVAPDQAHAVREWDGRPGTAEIRAQIGDRLAAGVVEIKAVWVDADAAGRLALTAAMARAFVHVMDVLQVRYALCTAARHAVGRWQSSGGIVSSTVPAVPYPDERYRTVLMWWDRTAVAEVVAAADHEALLQESDDLFGRVPAAGSFPSVA</sequence>
<dbReference type="AlphaFoldDB" id="A0A917WBL7"/>
<feature type="region of interest" description="Disordered" evidence="1">
    <location>
        <begin position="1"/>
        <end position="22"/>
    </location>
</feature>
<comment type="caution">
    <text evidence="2">The sequence shown here is derived from an EMBL/GenBank/DDBJ whole genome shotgun (WGS) entry which is preliminary data.</text>
</comment>
<proteinExistence type="predicted"/>
<dbReference type="Proteomes" id="UP000655208">
    <property type="component" value="Unassembled WGS sequence"/>
</dbReference>
<evidence type="ECO:0000256" key="1">
    <source>
        <dbReference type="SAM" id="MobiDB-lite"/>
    </source>
</evidence>
<reference evidence="2" key="2">
    <citation type="submission" date="2020-09" db="EMBL/GenBank/DDBJ databases">
        <authorList>
            <person name="Sun Q."/>
            <person name="Zhou Y."/>
        </authorList>
    </citation>
    <scope>NUCLEOTIDE SEQUENCE</scope>
    <source>
        <strain evidence="2">CGMCC 4.7308</strain>
    </source>
</reference>
<reference evidence="2" key="1">
    <citation type="journal article" date="2014" name="Int. J. Syst. Evol. Microbiol.">
        <title>Complete genome sequence of Corynebacterium casei LMG S-19264T (=DSM 44701T), isolated from a smear-ripened cheese.</title>
        <authorList>
            <consortium name="US DOE Joint Genome Institute (JGI-PGF)"/>
            <person name="Walter F."/>
            <person name="Albersmeier A."/>
            <person name="Kalinowski J."/>
            <person name="Ruckert C."/>
        </authorList>
    </citation>
    <scope>NUCLEOTIDE SEQUENCE</scope>
    <source>
        <strain evidence="2">CGMCC 4.7308</strain>
    </source>
</reference>
<dbReference type="InterPro" id="IPR016181">
    <property type="entry name" value="Acyl_CoA_acyltransferase"/>
</dbReference>
<gene>
    <name evidence="2" type="ORF">GCM10011594_09640</name>
</gene>
<dbReference type="EMBL" id="BMNA01000002">
    <property type="protein sequence ID" value="GGL91914.1"/>
    <property type="molecule type" value="Genomic_DNA"/>
</dbReference>
<dbReference type="SUPFAM" id="SSF55729">
    <property type="entry name" value="Acyl-CoA N-acyltransferases (Nat)"/>
    <property type="match status" value="1"/>
</dbReference>
<name>A0A917WBL7_9ACTN</name>
<evidence type="ECO:0000313" key="3">
    <source>
        <dbReference type="Proteomes" id="UP000655208"/>
    </source>
</evidence>
<evidence type="ECO:0000313" key="2">
    <source>
        <dbReference type="EMBL" id="GGL91914.1"/>
    </source>
</evidence>
<protein>
    <submittedName>
        <fullName evidence="2">Uncharacterized protein</fullName>
    </submittedName>
</protein>